<feature type="region of interest" description="Disordered" evidence="1">
    <location>
        <begin position="1"/>
        <end position="25"/>
    </location>
</feature>
<dbReference type="EMBL" id="BK014938">
    <property type="protein sequence ID" value="DAD83557.1"/>
    <property type="molecule type" value="Genomic_DNA"/>
</dbReference>
<evidence type="ECO:0000313" key="2">
    <source>
        <dbReference type="EMBL" id="DAD83557.1"/>
    </source>
</evidence>
<sequence length="51" mass="6132">MARLEDENKQPYTKKDLKDPIEKSNHNCKGCEYERDCPFKKDRSDCFEFNS</sequence>
<name>A0A8S5MMG1_9CAUD</name>
<reference evidence="2" key="1">
    <citation type="journal article" date="2021" name="Proc. Natl. Acad. Sci. U.S.A.">
        <title>A Catalog of Tens of Thousands of Viruses from Human Metagenomes Reveals Hidden Associations with Chronic Diseases.</title>
        <authorList>
            <person name="Tisza M.J."/>
            <person name="Buck C.B."/>
        </authorList>
    </citation>
    <scope>NUCLEOTIDE SEQUENCE</scope>
    <source>
        <strain evidence="2">Ctxc31</strain>
    </source>
</reference>
<evidence type="ECO:0000256" key="1">
    <source>
        <dbReference type="SAM" id="MobiDB-lite"/>
    </source>
</evidence>
<protein>
    <submittedName>
        <fullName evidence="2">Uncharacterized protein</fullName>
    </submittedName>
</protein>
<organism evidence="2">
    <name type="scientific">Siphoviridae sp. ctxc31</name>
    <dbReference type="NCBI Taxonomy" id="2826520"/>
    <lineage>
        <taxon>Viruses</taxon>
        <taxon>Duplodnaviria</taxon>
        <taxon>Heunggongvirae</taxon>
        <taxon>Uroviricota</taxon>
        <taxon>Caudoviricetes</taxon>
    </lineage>
</organism>
<proteinExistence type="predicted"/>
<accession>A0A8S5MMG1</accession>